<feature type="non-terminal residue" evidence="1">
    <location>
        <position position="46"/>
    </location>
</feature>
<comment type="caution">
    <text evidence="1">The sequence shown here is derived from an EMBL/GenBank/DDBJ whole genome shotgun (WGS) entry which is preliminary data.</text>
</comment>
<proteinExistence type="predicted"/>
<sequence>KMYNYNFWIDESFSSPNKENKPSVPVIEVPFPLIVNLEELVTSQRK</sequence>
<evidence type="ECO:0000313" key="2">
    <source>
        <dbReference type="Proteomes" id="UP000789920"/>
    </source>
</evidence>
<protein>
    <submittedName>
        <fullName evidence="1">19467_t:CDS:1</fullName>
    </submittedName>
</protein>
<organism evidence="1 2">
    <name type="scientific">Racocetra persica</name>
    <dbReference type="NCBI Taxonomy" id="160502"/>
    <lineage>
        <taxon>Eukaryota</taxon>
        <taxon>Fungi</taxon>
        <taxon>Fungi incertae sedis</taxon>
        <taxon>Mucoromycota</taxon>
        <taxon>Glomeromycotina</taxon>
        <taxon>Glomeromycetes</taxon>
        <taxon>Diversisporales</taxon>
        <taxon>Gigasporaceae</taxon>
        <taxon>Racocetra</taxon>
    </lineage>
</organism>
<evidence type="ECO:0000313" key="1">
    <source>
        <dbReference type="EMBL" id="CAG8775134.1"/>
    </source>
</evidence>
<name>A0ACA9R3I1_9GLOM</name>
<accession>A0ACA9R3I1</accession>
<keyword evidence="2" id="KW-1185">Reference proteome</keyword>
<reference evidence="1" key="1">
    <citation type="submission" date="2021-06" db="EMBL/GenBank/DDBJ databases">
        <authorList>
            <person name="Kallberg Y."/>
            <person name="Tangrot J."/>
            <person name="Rosling A."/>
        </authorList>
    </citation>
    <scope>NUCLEOTIDE SEQUENCE</scope>
    <source>
        <strain evidence="1">MA461A</strain>
    </source>
</reference>
<feature type="non-terminal residue" evidence="1">
    <location>
        <position position="1"/>
    </location>
</feature>
<dbReference type="Proteomes" id="UP000789920">
    <property type="component" value="Unassembled WGS sequence"/>
</dbReference>
<gene>
    <name evidence="1" type="ORF">RPERSI_LOCUS16875</name>
</gene>
<dbReference type="EMBL" id="CAJVQC010042367">
    <property type="protein sequence ID" value="CAG8775134.1"/>
    <property type="molecule type" value="Genomic_DNA"/>
</dbReference>